<feature type="binding site" evidence="13">
    <location>
        <begin position="24"/>
        <end position="29"/>
    </location>
    <ligand>
        <name>ATP</name>
        <dbReference type="ChEBI" id="CHEBI:30616"/>
    </ligand>
</feature>
<keyword evidence="9 11" id="KW-0067">ATP-binding</keyword>
<keyword evidence="4" id="KW-0808">Transferase</keyword>
<feature type="binding site" evidence="14">
    <location>
        <position position="436"/>
    </location>
    <ligand>
        <name>Zn(2+)</name>
        <dbReference type="ChEBI" id="CHEBI:29105"/>
    </ligand>
</feature>
<keyword evidence="6 11" id="KW-0547">Nucleotide-binding</keyword>
<evidence type="ECO:0000256" key="8">
    <source>
        <dbReference type="ARBA" id="ARBA00022833"/>
    </source>
</evidence>
<dbReference type="Gene3D" id="1.10.10.520">
    <property type="entry name" value="Ubiquitin activating enzymes (Uba3). Chain: B, domain 2"/>
    <property type="match status" value="1"/>
</dbReference>
<evidence type="ECO:0000259" key="19">
    <source>
        <dbReference type="Pfam" id="PF14732"/>
    </source>
</evidence>
<dbReference type="InterPro" id="IPR042449">
    <property type="entry name" value="Ub-E1_IAD_1"/>
</dbReference>
<evidence type="ECO:0000259" key="18">
    <source>
        <dbReference type="Pfam" id="PF10585"/>
    </source>
</evidence>
<comment type="subcellular location">
    <subcellularLocation>
        <location evidence="1">Nucleus</location>
    </subcellularLocation>
</comment>
<feature type="compositionally biased region" description="Polar residues" evidence="16">
    <location>
        <begin position="621"/>
        <end position="630"/>
    </location>
</feature>
<evidence type="ECO:0000256" key="16">
    <source>
        <dbReference type="SAM" id="MobiDB-lite"/>
    </source>
</evidence>
<dbReference type="InterPro" id="IPR028077">
    <property type="entry name" value="UAE_UbL_dom"/>
</dbReference>
<feature type="binding site" evidence="14">
    <location>
        <position position="439"/>
    </location>
    <ligand>
        <name>Zn(2+)</name>
        <dbReference type="ChEBI" id="CHEBI:29105"/>
    </ligand>
</feature>
<keyword evidence="21" id="KW-1185">Reference proteome</keyword>
<dbReference type="Pfam" id="PF14732">
    <property type="entry name" value="UAE_UbL"/>
    <property type="match status" value="1"/>
</dbReference>
<dbReference type="InterPro" id="IPR035985">
    <property type="entry name" value="Ubiquitin-activating_enz"/>
</dbReference>
<dbReference type="FunFam" id="3.50.50.80:FF:000002">
    <property type="entry name" value="SUMO-activating enzyme subunit 2"/>
    <property type="match status" value="1"/>
</dbReference>
<dbReference type="PANTHER" id="PTHR10953">
    <property type="entry name" value="UBIQUITIN-ACTIVATING ENZYME E1"/>
    <property type="match status" value="1"/>
</dbReference>
<evidence type="ECO:0000256" key="14">
    <source>
        <dbReference type="PIRSR" id="PIRSR039133-3"/>
    </source>
</evidence>
<feature type="domain" description="Ubiquitin-activating enzyme SCCH" evidence="18">
    <location>
        <begin position="331"/>
        <end position="371"/>
    </location>
</feature>
<feature type="domain" description="THIF-type NAD/FAD binding fold" evidence="17">
    <location>
        <begin position="10"/>
        <end position="420"/>
    </location>
</feature>
<dbReference type="EMBL" id="CAJHUC010000895">
    <property type="protein sequence ID" value="CAD7698859.1"/>
    <property type="molecule type" value="Genomic_DNA"/>
</dbReference>
<name>A0A8S1IUN1_9CHLO</name>
<keyword evidence="8 11" id="KW-0862">Zinc</keyword>
<protein>
    <recommendedName>
        <fullName evidence="11">SUMO-activating enzyme subunit</fullName>
    </recommendedName>
</protein>
<feature type="region of interest" description="Disordered" evidence="16">
    <location>
        <begin position="604"/>
        <end position="630"/>
    </location>
</feature>
<evidence type="ECO:0000256" key="1">
    <source>
        <dbReference type="ARBA" id="ARBA00004123"/>
    </source>
</evidence>
<feature type="binding site" evidence="13">
    <location>
        <begin position="117"/>
        <end position="122"/>
    </location>
    <ligand>
        <name>ATP</name>
        <dbReference type="ChEBI" id="CHEBI:30616"/>
    </ligand>
</feature>
<keyword evidence="10" id="KW-0539">Nucleus</keyword>
<evidence type="ECO:0000256" key="3">
    <source>
        <dbReference type="ARBA" id="ARBA00005673"/>
    </source>
</evidence>
<sequence length="630" mass="69162">MWPEVTADPAFKDKVSSARVLAVGAGGIGCELLKTLVLTGFKNIELIDLDTIETSNLNRQFLFRKRHVGQSKAQVAAEAVLQFKPDVKITAHQANIKELKFGVDYFKGFDVILNGLDNLDARRHVNRLCLAAGVPLIESGTAGYLGQVNVHVKDLSRCFECDEHAAPKTFPICTIRNTPEKPIHCVVWAKDLLFPRLFGRQDAVTDLDEQRKEVNGSSSSQADGAVQGPSFFLQKQGENSYDYAKRIFRRVYEQDIEQVKTMDELWKTRRPPQQLDLKEILDQQTLPETANGYSSASRALGLTESHKAWDLCENARVFLASIARYVDTRPDEIGTLVFDKDDDLAVDFITAASNLRALAYGIPTQSHFDAKGMAGNIVHAIATTNAITSGLIVTEALKILANDLDSCRETYLTEYAERKHVVMLNPSRPSQPKPDCMVCGCSMLSLKINTTTATLATFVDKVLKSRLSFNMPTIMCGDFLYEEGDGLEDDELEMYSSWLPKTLSALPGGGIGNGAIVDVQDQSQHFSVKIVVSHQDNFDEEKHPDGVILEGSAKSTRQAHHASSSANPVAELSNGAQSCPDDNEVVIVGSKGITGFKRARCDEGDDDDVVILGEPPARVGTTPNGKRTRL</sequence>
<evidence type="ECO:0000256" key="9">
    <source>
        <dbReference type="ARBA" id="ARBA00022840"/>
    </source>
</evidence>
<feature type="binding site" evidence="13">
    <location>
        <position position="48"/>
    </location>
    <ligand>
        <name>ATP</name>
        <dbReference type="ChEBI" id="CHEBI:30616"/>
    </ligand>
</feature>
<dbReference type="InterPro" id="IPR023318">
    <property type="entry name" value="Ub_act_enz_dom_a_sf"/>
</dbReference>
<feature type="active site" description="Glycyl thioester intermediate" evidence="12 15">
    <location>
        <position position="173"/>
    </location>
</feature>
<feature type="region of interest" description="Disordered" evidence="16">
    <location>
        <begin position="553"/>
        <end position="581"/>
    </location>
</feature>
<comment type="subunit">
    <text evidence="11">Heterodimer.</text>
</comment>
<feature type="binding site" evidence="14">
    <location>
        <position position="161"/>
    </location>
    <ligand>
        <name>Zn(2+)</name>
        <dbReference type="ChEBI" id="CHEBI:29105"/>
    </ligand>
</feature>
<proteinExistence type="inferred from homology"/>
<feature type="domain" description="Ubiquitin/SUMO-activating enzyme ubiquitin-like" evidence="19">
    <location>
        <begin position="446"/>
        <end position="538"/>
    </location>
</feature>
<evidence type="ECO:0000256" key="11">
    <source>
        <dbReference type="PIRNR" id="PIRNR039133"/>
    </source>
</evidence>
<keyword evidence="5 11" id="KW-0479">Metal-binding</keyword>
<dbReference type="InterPro" id="IPR000594">
    <property type="entry name" value="ThiF_NAD_FAD-bd"/>
</dbReference>
<dbReference type="Pfam" id="PF10585">
    <property type="entry name" value="UBA_E1_SCCH"/>
    <property type="match status" value="1"/>
</dbReference>
<evidence type="ECO:0000313" key="21">
    <source>
        <dbReference type="Proteomes" id="UP000708148"/>
    </source>
</evidence>
<dbReference type="GO" id="GO:0005737">
    <property type="term" value="C:cytoplasm"/>
    <property type="evidence" value="ECO:0007669"/>
    <property type="project" value="TreeGrafter"/>
</dbReference>
<dbReference type="SUPFAM" id="SSF69572">
    <property type="entry name" value="Activating enzymes of the ubiquitin-like proteins"/>
    <property type="match status" value="1"/>
</dbReference>
<dbReference type="PROSITE" id="PS00865">
    <property type="entry name" value="UBIQUITIN_ACTIVAT_2"/>
    <property type="match status" value="1"/>
</dbReference>
<dbReference type="Gene3D" id="3.10.290.20">
    <property type="entry name" value="Ubiquitin-like 2 activating enzyme e1b. Chain: B, domain 3"/>
    <property type="match status" value="1"/>
</dbReference>
<organism evidence="20 21">
    <name type="scientific">Ostreobium quekettii</name>
    <dbReference type="NCBI Taxonomy" id="121088"/>
    <lineage>
        <taxon>Eukaryota</taxon>
        <taxon>Viridiplantae</taxon>
        <taxon>Chlorophyta</taxon>
        <taxon>core chlorophytes</taxon>
        <taxon>Ulvophyceae</taxon>
        <taxon>TCBD clade</taxon>
        <taxon>Bryopsidales</taxon>
        <taxon>Ostreobineae</taxon>
        <taxon>Ostreobiaceae</taxon>
        <taxon>Ostreobium</taxon>
    </lineage>
</organism>
<feature type="compositionally biased region" description="Polar residues" evidence="16">
    <location>
        <begin position="553"/>
        <end position="567"/>
    </location>
</feature>
<evidence type="ECO:0000259" key="17">
    <source>
        <dbReference type="Pfam" id="PF00899"/>
    </source>
</evidence>
<comment type="pathway">
    <text evidence="2 11">Protein modification; protein sumoylation.</text>
</comment>
<dbReference type="GO" id="GO:0005524">
    <property type="term" value="F:ATP binding"/>
    <property type="evidence" value="ECO:0007669"/>
    <property type="project" value="UniProtKB-UniRule"/>
</dbReference>
<accession>A0A8S1IUN1</accession>
<dbReference type="GO" id="GO:0046872">
    <property type="term" value="F:metal ion binding"/>
    <property type="evidence" value="ECO:0007669"/>
    <property type="project" value="UniProtKB-KW"/>
</dbReference>
<comment type="caution">
    <text evidence="20">The sequence shown here is derived from an EMBL/GenBank/DDBJ whole genome shotgun (WGS) entry which is preliminary data.</text>
</comment>
<evidence type="ECO:0000256" key="12">
    <source>
        <dbReference type="PIRSR" id="PIRSR039133-1"/>
    </source>
</evidence>
<dbReference type="FunFam" id="3.40.50.720:FF:000618">
    <property type="entry name" value="SUMO-activating enzyme subunit 2"/>
    <property type="match status" value="1"/>
</dbReference>
<evidence type="ECO:0000256" key="2">
    <source>
        <dbReference type="ARBA" id="ARBA00004718"/>
    </source>
</evidence>
<keyword evidence="7 11" id="KW-0833">Ubl conjugation pathway</keyword>
<dbReference type="AlphaFoldDB" id="A0A8S1IUN1"/>
<evidence type="ECO:0000256" key="10">
    <source>
        <dbReference type="ARBA" id="ARBA00023242"/>
    </source>
</evidence>
<dbReference type="InterPro" id="IPR030661">
    <property type="entry name" value="Uba2"/>
</dbReference>
<gene>
    <name evidence="20" type="ORF">OSTQU699_LOCUS4218</name>
</gene>
<evidence type="ECO:0000256" key="13">
    <source>
        <dbReference type="PIRSR" id="PIRSR039133-2"/>
    </source>
</evidence>
<dbReference type="OrthoDB" id="10255449at2759"/>
<reference evidence="20" key="1">
    <citation type="submission" date="2020-12" db="EMBL/GenBank/DDBJ databases">
        <authorList>
            <person name="Iha C."/>
        </authorList>
    </citation>
    <scope>NUCLEOTIDE SEQUENCE</scope>
</reference>
<dbReference type="Proteomes" id="UP000708148">
    <property type="component" value="Unassembled WGS sequence"/>
</dbReference>
<dbReference type="Gene3D" id="3.50.50.80">
    <property type="entry name" value="Ubiquitin-activating enzyme E1, inactive adenylation domain, subdomain 1"/>
    <property type="match status" value="1"/>
</dbReference>
<dbReference type="GO" id="GO:0016925">
    <property type="term" value="P:protein sumoylation"/>
    <property type="evidence" value="ECO:0007669"/>
    <property type="project" value="UniProtKB-UniRule"/>
</dbReference>
<dbReference type="GO" id="GO:0019948">
    <property type="term" value="F:SUMO activating enzyme activity"/>
    <property type="evidence" value="ECO:0007669"/>
    <property type="project" value="UniProtKB-UniRule"/>
</dbReference>
<dbReference type="GO" id="GO:0016740">
    <property type="term" value="F:transferase activity"/>
    <property type="evidence" value="ECO:0007669"/>
    <property type="project" value="UniProtKB-KW"/>
</dbReference>
<evidence type="ECO:0000256" key="6">
    <source>
        <dbReference type="ARBA" id="ARBA00022741"/>
    </source>
</evidence>
<dbReference type="InterPro" id="IPR033127">
    <property type="entry name" value="UBQ-activ_enz_E1_Cys_AS"/>
</dbReference>
<feature type="binding site" evidence="13">
    <location>
        <position position="72"/>
    </location>
    <ligand>
        <name>ATP</name>
        <dbReference type="ChEBI" id="CHEBI:30616"/>
    </ligand>
</feature>
<dbReference type="PIRSF" id="PIRSF039133">
    <property type="entry name" value="SUMO_E1B"/>
    <property type="match status" value="1"/>
</dbReference>
<dbReference type="InterPro" id="IPR019572">
    <property type="entry name" value="UBA_E1_SCCH"/>
</dbReference>
<dbReference type="GO" id="GO:0031510">
    <property type="term" value="C:SUMO activating enzyme complex"/>
    <property type="evidence" value="ECO:0007669"/>
    <property type="project" value="UniProtKB-UniRule"/>
</dbReference>
<evidence type="ECO:0000256" key="15">
    <source>
        <dbReference type="PROSITE-ProRule" id="PRU10132"/>
    </source>
</evidence>
<dbReference type="PANTHER" id="PTHR10953:SF5">
    <property type="entry name" value="SUMO-ACTIVATING ENZYME SUBUNIT 2"/>
    <property type="match status" value="1"/>
</dbReference>
<feature type="binding site" evidence="13">
    <location>
        <begin position="56"/>
        <end position="59"/>
    </location>
    <ligand>
        <name>ATP</name>
        <dbReference type="ChEBI" id="CHEBI:30616"/>
    </ligand>
</feature>
<dbReference type="Pfam" id="PF00899">
    <property type="entry name" value="ThiF"/>
    <property type="match status" value="1"/>
</dbReference>
<dbReference type="InterPro" id="IPR045886">
    <property type="entry name" value="ThiF/MoeB/HesA"/>
</dbReference>
<comment type="similarity">
    <text evidence="3 11">Belongs to the ubiquitin-activating E1 family.</text>
</comment>
<evidence type="ECO:0000256" key="4">
    <source>
        <dbReference type="ARBA" id="ARBA00022679"/>
    </source>
</evidence>
<evidence type="ECO:0000256" key="5">
    <source>
        <dbReference type="ARBA" id="ARBA00022723"/>
    </source>
</evidence>
<evidence type="ECO:0000256" key="7">
    <source>
        <dbReference type="ARBA" id="ARBA00022786"/>
    </source>
</evidence>
<evidence type="ECO:0000313" key="20">
    <source>
        <dbReference type="EMBL" id="CAD7698859.1"/>
    </source>
</evidence>
<feature type="binding site" evidence="14">
    <location>
        <position position="158"/>
    </location>
    <ligand>
        <name>Zn(2+)</name>
        <dbReference type="ChEBI" id="CHEBI:29105"/>
    </ligand>
</feature>